<dbReference type="InterPro" id="IPR029016">
    <property type="entry name" value="GAF-like_dom_sf"/>
</dbReference>
<dbReference type="KEGG" id="pau:PA14_24510"/>
<feature type="transmembrane region" description="Helical" evidence="1">
    <location>
        <begin position="65"/>
        <end position="83"/>
    </location>
</feature>
<name>A0A0H2ZD98_PSEAB</name>
<feature type="domain" description="PelD GGDEF" evidence="3">
    <location>
        <begin position="321"/>
        <end position="444"/>
    </location>
</feature>
<feature type="binding site" evidence="7">
    <location>
        <position position="370"/>
    </location>
    <ligand>
        <name>3',3'-c-di-GMP</name>
        <dbReference type="ChEBI" id="CHEBI:58805"/>
        <label>2</label>
    </ligand>
</feature>
<evidence type="ECO:0000259" key="3">
    <source>
        <dbReference type="Pfam" id="PF16963"/>
    </source>
</evidence>
<feature type="binding site" evidence="6">
    <location>
        <position position="391"/>
    </location>
    <ligand>
        <name>Mg(2+)</name>
        <dbReference type="ChEBI" id="CHEBI:18420"/>
        <label>8</label>
    </ligand>
</feature>
<dbReference type="InterPro" id="IPR031583">
    <property type="entry name" value="PelD_GGDEF"/>
</dbReference>
<keyword evidence="1" id="KW-0472">Membrane</keyword>
<feature type="binding site" evidence="6">
    <location>
        <position position="366"/>
    </location>
    <ligand>
        <name>Mg(2+)</name>
        <dbReference type="ChEBI" id="CHEBI:18420"/>
        <label>6</label>
    </ligand>
</feature>
<keyword evidence="7" id="KW-0547">Nucleotide-binding</keyword>
<dbReference type="Proteomes" id="UP000000653">
    <property type="component" value="Chromosome"/>
</dbReference>
<keyword evidence="6" id="KW-0479">Metal-binding</keyword>
<dbReference type="PDBsum" id="4DMZ"/>
<feature type="binding site" evidence="6">
    <location>
        <position position="163"/>
    </location>
    <ligand>
        <name>Mg(2+)</name>
        <dbReference type="ChEBI" id="CHEBI:18420"/>
        <label>1</label>
    </ligand>
</feature>
<evidence type="ECO:0000259" key="2">
    <source>
        <dbReference type="Pfam" id="PF13185"/>
    </source>
</evidence>
<dbReference type="PDBsum" id="4DN0"/>
<feature type="binding site" evidence="6">
    <location>
        <position position="365"/>
    </location>
    <ligand>
        <name>Mg(2+)</name>
        <dbReference type="ChEBI" id="CHEBI:18420"/>
        <label>5</label>
    </ligand>
</feature>
<proteinExistence type="evidence at protein level"/>
<feature type="binding site" evidence="6">
    <location>
        <position position="399"/>
    </location>
    <ligand>
        <name>Mg(2+)</name>
        <dbReference type="ChEBI" id="CHEBI:18420"/>
        <label>4</label>
    </ligand>
</feature>
<feature type="binding site" evidence="7">
    <location>
        <position position="402"/>
    </location>
    <ligand>
        <name>3',3'-c-di-GMP</name>
        <dbReference type="ChEBI" id="CHEBI:58805"/>
        <label>2</label>
    </ligand>
</feature>
<feature type="binding site" evidence="6">
    <location>
        <position position="215"/>
    </location>
    <ligand>
        <name>Mg(2+)</name>
        <dbReference type="ChEBI" id="CHEBI:18420"/>
        <label>2</label>
    </ligand>
</feature>
<dbReference type="BioCyc" id="PAER208963:G1G74-2043-MONOMER"/>
<evidence type="ECO:0000256" key="1">
    <source>
        <dbReference type="SAM" id="Phobius"/>
    </source>
</evidence>
<dbReference type="SMR" id="A0A0H2ZD98"/>
<feature type="transmembrane region" description="Helical" evidence="1">
    <location>
        <begin position="89"/>
        <end position="108"/>
    </location>
</feature>
<feature type="binding site" evidence="6">
    <location>
        <position position="213"/>
    </location>
    <ligand>
        <name>Mg(2+)</name>
        <dbReference type="ChEBI" id="CHEBI:18420"/>
        <label>2</label>
    </ligand>
</feature>
<keyword evidence="6 7" id="KW-0002">3D-structure</keyword>
<dbReference type="Pfam" id="PF16963">
    <property type="entry name" value="PelD_GGDEF"/>
    <property type="match status" value="1"/>
</dbReference>
<evidence type="ECO:0007829" key="6">
    <source>
        <dbReference type="PDB" id="4DMZ"/>
    </source>
</evidence>
<feature type="binding site" evidence="7">
    <location>
        <position position="391"/>
    </location>
    <ligand>
        <name>3',3'-c-di-GMP</name>
        <dbReference type="ChEBI" id="CHEBI:58805"/>
        <label>2</label>
    </ligand>
</feature>
<dbReference type="Pfam" id="PF13185">
    <property type="entry name" value="GAF_2"/>
    <property type="match status" value="1"/>
</dbReference>
<dbReference type="PDB" id="4DMZ">
    <property type="method" value="X-ray"/>
    <property type="resolution" value="2.10 A"/>
    <property type="chains" value="A/B=156-455"/>
</dbReference>
<protein>
    <recommendedName>
        <fullName evidence="8">Sugar transporter</fullName>
    </recommendedName>
</protein>
<evidence type="ECO:0008006" key="8">
    <source>
        <dbReference type="Google" id="ProtNLM"/>
    </source>
</evidence>
<feature type="binding site" evidence="7">
    <location>
        <position position="367"/>
    </location>
    <ligand>
        <name>3',3'-c-di-GMP</name>
        <dbReference type="ChEBI" id="CHEBI:58805"/>
        <label>1</label>
    </ligand>
</feature>
<reference evidence="6 7" key="2">
    <citation type="journal article" date="2012" name="J. Biol. Chem.">
        <title>Structure of the cytoplasmic region of PelD, a degenerate diguanylate cyclase receptor that regulates exopolysaccharide production in Pseudomonas aeruginosa.</title>
        <authorList>
            <person name="Whitney J.C."/>
            <person name="Colvin K.M."/>
            <person name="Marmont L.S."/>
            <person name="Robinson H."/>
            <person name="Parsek M.R."/>
            <person name="Howell P.L."/>
        </authorList>
    </citation>
    <scope>X-RAY CRYSTALLOGRAPHY (2.10 ANGSTROMS) OF 156-455 IN COMPLEX WITH 3',3'-C-DI-GMP AND MG(2+)</scope>
</reference>
<feature type="binding site" evidence="7">
    <location>
        <position position="368"/>
    </location>
    <ligand>
        <name>3',3'-c-di-GMP</name>
        <dbReference type="ChEBI" id="CHEBI:58805"/>
        <label>1</label>
    </ligand>
</feature>
<feature type="binding site" evidence="6">
    <location>
        <position position="430"/>
    </location>
    <ligand>
        <name>Mg(2+)</name>
        <dbReference type="ChEBI" id="CHEBI:18420"/>
        <label>9</label>
    </ligand>
</feature>
<dbReference type="RefSeq" id="WP_003138550.1">
    <property type="nucleotide sequence ID" value="NC_008463.1"/>
</dbReference>
<evidence type="ECO:0000313" key="5">
    <source>
        <dbReference type="Proteomes" id="UP000000653"/>
    </source>
</evidence>
<reference evidence="4 5" key="1">
    <citation type="journal article" date="2006" name="Genome Biol.">
        <title>Genomic analysis reveals that Pseudomonas aeruginosa virulence is combinatorial.</title>
        <authorList>
            <person name="Lee D.G."/>
            <person name="Urbach J.M."/>
            <person name="Wu G."/>
            <person name="Liberati N.T."/>
            <person name="Feinbaum R.L."/>
            <person name="Miyata S."/>
            <person name="Diggins L.T."/>
            <person name="He J."/>
            <person name="Saucier M."/>
            <person name="Deziel E."/>
            <person name="Friedman L."/>
            <person name="Li L."/>
            <person name="Grills G."/>
            <person name="Montgomery K."/>
            <person name="Kucherlapati R."/>
            <person name="Rahme L.G."/>
            <person name="Ausubel F.M."/>
        </authorList>
    </citation>
    <scope>NUCLEOTIDE SEQUENCE [LARGE SCALE GENOMIC DNA]</scope>
    <source>
        <strain evidence="4 5">UCBPP-PA14</strain>
    </source>
</reference>
<keyword evidence="1" id="KW-1133">Transmembrane helix</keyword>
<feature type="binding site" evidence="7">
    <location>
        <position position="161"/>
    </location>
    <ligand>
        <name>3',3'-c-di-GMP</name>
        <dbReference type="ChEBI" id="CHEBI:58805"/>
        <label>1</label>
    </ligand>
</feature>
<sequence length="455" mass="51075">MSAHKDFTLAPRASGSVSWVETLVISALALGLGWWFSPDDPLQVNATFPWVILAPLLLGMRYGFVRGLASAALLVAALFAFRVQGVEAYAQVPAAFIVGVLLCAMLVGEFRDIWERRLERLELANEYRQLRLDEFTRAHHILRISHDRLEQRVAGNDQSLRSSLLGLRQLLRELPGDEAPLDALAETVLALLAQYGSLRIAGLYRVRHDRTPEPQPLATLGEMPVLDADDLLVRTCLERGELVSVRQELLERGEQRAHSALQVCVPLVDTDGRILALLAVEQMPFFVFNERTFSLLAILAGHIADLLQSDRRALQLADIDAQRFSQYLKRSLLDARDHGLPACLYAFELTDARYGEEVQRLLEGSQRGLDVQLRLRNDEGRRVLLVLLPLTSAEGSQGYLQRLRILFAERFGQARELESLGVRIRQYELDAGNDRQALGHFLFNECGLNDQQVAV</sequence>
<accession>A0A0H2ZD98</accession>
<organism evidence="4 5">
    <name type="scientific">Pseudomonas aeruginosa (strain UCBPP-PA14)</name>
    <dbReference type="NCBI Taxonomy" id="208963"/>
    <lineage>
        <taxon>Bacteria</taxon>
        <taxon>Pseudomonadati</taxon>
        <taxon>Pseudomonadota</taxon>
        <taxon>Gammaproteobacteria</taxon>
        <taxon>Pseudomonadales</taxon>
        <taxon>Pseudomonadaceae</taxon>
        <taxon>Pseudomonas</taxon>
    </lineage>
</organism>
<dbReference type="InterPro" id="IPR003018">
    <property type="entry name" value="GAF"/>
</dbReference>
<feature type="binding site" evidence="7">
    <location>
        <position position="161"/>
    </location>
    <ligand>
        <name>3',3'-c-di-GMP</name>
        <dbReference type="ChEBI" id="CHEBI:58805"/>
        <label>2</label>
    </ligand>
</feature>
<gene>
    <name evidence="4" type="primary">pelD</name>
    <name evidence="4" type="ordered locus">PA14_24510</name>
</gene>
<dbReference type="GO" id="GO:0000166">
    <property type="term" value="F:nucleotide binding"/>
    <property type="evidence" value="ECO:0007669"/>
    <property type="project" value="UniProtKB-KW"/>
</dbReference>
<evidence type="ECO:0007829" key="7">
    <source>
        <dbReference type="PDB" id="4DN0"/>
    </source>
</evidence>
<dbReference type="Gene3D" id="3.30.70.2880">
    <property type="match status" value="1"/>
</dbReference>
<feature type="transmembrane region" description="Helical" evidence="1">
    <location>
        <begin position="16"/>
        <end position="36"/>
    </location>
</feature>
<dbReference type="PDB" id="4DN0">
    <property type="method" value="X-ray"/>
    <property type="resolution" value="2.30 A"/>
    <property type="chains" value="A=156-455"/>
</dbReference>
<feature type="binding site" evidence="7">
    <location>
        <position position="367"/>
    </location>
    <ligand>
        <name>3',3'-c-di-GMP</name>
        <dbReference type="ChEBI" id="CHEBI:58805"/>
        <label>2</label>
    </ligand>
</feature>
<feature type="domain" description="GAF" evidence="2">
    <location>
        <begin position="179"/>
        <end position="308"/>
    </location>
</feature>
<dbReference type="InterPro" id="IPR038367">
    <property type="entry name" value="PelD_GGDEF_sf"/>
</dbReference>
<dbReference type="AlphaFoldDB" id="A0A0H2ZD98"/>
<evidence type="ECO:0000313" key="4">
    <source>
        <dbReference type="EMBL" id="ABJ12297.1"/>
    </source>
</evidence>
<dbReference type="EMBL" id="CP000438">
    <property type="protein sequence ID" value="ABJ12297.1"/>
    <property type="molecule type" value="Genomic_DNA"/>
</dbReference>
<keyword evidence="1" id="KW-0812">Transmembrane</keyword>
<feature type="binding site" evidence="6">
    <location>
        <position position="362"/>
    </location>
    <ligand>
        <name>Mg(2+)</name>
        <dbReference type="ChEBI" id="CHEBI:18420"/>
        <label>4</label>
    </ligand>
</feature>
<feature type="binding site" evidence="6">
    <location>
        <position position="390"/>
    </location>
    <ligand>
        <name>Mg(2+)</name>
        <dbReference type="ChEBI" id="CHEBI:18420"/>
        <label>7</label>
    </ligand>
</feature>
<dbReference type="HOGENOM" id="CLU_046136_1_0_6"/>
<feature type="binding site" evidence="6">
    <location>
        <position position="229"/>
    </location>
    <ligand>
        <name>Mg(2+)</name>
        <dbReference type="ChEBI" id="CHEBI:18420"/>
        <label>3</label>
    </ligand>
</feature>
<dbReference type="EvolutionaryTrace" id="A0A0H2ZD98"/>
<dbReference type="SUPFAM" id="SSF55781">
    <property type="entry name" value="GAF domain-like"/>
    <property type="match status" value="1"/>
</dbReference>
<dbReference type="Gene3D" id="3.30.450.40">
    <property type="match status" value="1"/>
</dbReference>
<dbReference type="GO" id="GO:0046872">
    <property type="term" value="F:metal ion binding"/>
    <property type="evidence" value="ECO:0007669"/>
    <property type="project" value="UniProtKB-KW"/>
</dbReference>